<dbReference type="Proteomes" id="UP000195667">
    <property type="component" value="Unassembled WGS sequence"/>
</dbReference>
<protein>
    <submittedName>
        <fullName evidence="1">Transposase</fullName>
    </submittedName>
</protein>
<dbReference type="GO" id="GO:0003676">
    <property type="term" value="F:nucleic acid binding"/>
    <property type="evidence" value="ECO:0007669"/>
    <property type="project" value="InterPro"/>
</dbReference>
<organism evidence="1 2">
    <name type="scientific">Crenothrix polyspora</name>
    <dbReference type="NCBI Taxonomy" id="360316"/>
    <lineage>
        <taxon>Bacteria</taxon>
        <taxon>Pseudomonadati</taxon>
        <taxon>Pseudomonadota</taxon>
        <taxon>Gammaproteobacteria</taxon>
        <taxon>Methylococcales</taxon>
        <taxon>Crenotrichaceae</taxon>
        <taxon>Crenothrix</taxon>
    </lineage>
</organism>
<evidence type="ECO:0000313" key="2">
    <source>
        <dbReference type="Proteomes" id="UP000195667"/>
    </source>
</evidence>
<dbReference type="EMBL" id="FUKI01000029">
    <property type="protein sequence ID" value="SJM89865.1"/>
    <property type="molecule type" value="Genomic_DNA"/>
</dbReference>
<gene>
    <name evidence="1" type="ORF">CRENPOLYSF1_1240001</name>
</gene>
<reference evidence="2" key="1">
    <citation type="submission" date="2017-02" db="EMBL/GenBank/DDBJ databases">
        <authorList>
            <person name="Daims H."/>
        </authorList>
    </citation>
    <scope>NUCLEOTIDE SEQUENCE [LARGE SCALE GENOMIC DNA]</scope>
</reference>
<dbReference type="AlphaFoldDB" id="A0A1R4H0W7"/>
<accession>A0A1R4H0W7</accession>
<dbReference type="InterPro" id="IPR011518">
    <property type="entry name" value="Transposase_36"/>
</dbReference>
<evidence type="ECO:0000313" key="1">
    <source>
        <dbReference type="EMBL" id="SJM89865.1"/>
    </source>
</evidence>
<dbReference type="NCBIfam" id="NF033519">
    <property type="entry name" value="transpos_ISAzo13"/>
    <property type="match status" value="1"/>
</dbReference>
<sequence>MTIDYLDSRPRKAETTFGWDRQAVALGLNELRTGIACLGGQKASGNKKTEEKNPQLEIDIVDLAEAESQVDPKFQTPFKYTRITAKAIRAALISHKGWKHEDLPCEKTIGNILNRLNYKLRRVQKTKPLKKIKETDAIFKNVKAANRESDNREDSLRISIDTKAKVDLCDSSRGGTSRCQKPLRAADHDMGNKPKLVPFGILEVLTGLLTIIFGVSFETSDFIVDALEAWWGFNKEKHGNIKQLVINLDNGPNNSGRRTQFLKRMTEFADKYELEIVLVYYPPYHSKYNAIERCWGILESHWNATLLDTLLVTVEWAKSMTWKGLKPLVEVLQTVYKKGVKITKKAFNPINDRIIRHPLLPKYCLTIQPQLT</sequence>
<dbReference type="Gene3D" id="3.30.420.10">
    <property type="entry name" value="Ribonuclease H-like superfamily/Ribonuclease H"/>
    <property type="match status" value="1"/>
</dbReference>
<keyword evidence="2" id="KW-1185">Reference proteome</keyword>
<name>A0A1R4H0W7_9GAMM</name>
<dbReference type="OrthoDB" id="9781031at2"/>
<dbReference type="InterPro" id="IPR036397">
    <property type="entry name" value="RNaseH_sf"/>
</dbReference>
<dbReference type="Pfam" id="PF07592">
    <property type="entry name" value="DDE_Tnp_ISAZ013"/>
    <property type="match status" value="1"/>
</dbReference>
<proteinExistence type="predicted"/>